<feature type="compositionally biased region" description="Gly residues" evidence="1">
    <location>
        <begin position="53"/>
        <end position="65"/>
    </location>
</feature>
<gene>
    <name evidence="2" type="ORF">C4D60_Mb11t01030</name>
</gene>
<evidence type="ECO:0000313" key="2">
    <source>
        <dbReference type="EMBL" id="THU54910.1"/>
    </source>
</evidence>
<organism evidence="2 3">
    <name type="scientific">Musa balbisiana</name>
    <name type="common">Banana</name>
    <dbReference type="NCBI Taxonomy" id="52838"/>
    <lineage>
        <taxon>Eukaryota</taxon>
        <taxon>Viridiplantae</taxon>
        <taxon>Streptophyta</taxon>
        <taxon>Embryophyta</taxon>
        <taxon>Tracheophyta</taxon>
        <taxon>Spermatophyta</taxon>
        <taxon>Magnoliopsida</taxon>
        <taxon>Liliopsida</taxon>
        <taxon>Zingiberales</taxon>
        <taxon>Musaceae</taxon>
        <taxon>Musa</taxon>
    </lineage>
</organism>
<dbReference type="Proteomes" id="UP000317650">
    <property type="component" value="Chromosome 11"/>
</dbReference>
<dbReference type="AlphaFoldDB" id="A0A4S8J0U1"/>
<feature type="region of interest" description="Disordered" evidence="1">
    <location>
        <begin position="35"/>
        <end position="65"/>
    </location>
</feature>
<proteinExistence type="predicted"/>
<evidence type="ECO:0000313" key="3">
    <source>
        <dbReference type="Proteomes" id="UP000317650"/>
    </source>
</evidence>
<evidence type="ECO:0000256" key="1">
    <source>
        <dbReference type="SAM" id="MobiDB-lite"/>
    </source>
</evidence>
<name>A0A4S8J0U1_MUSBA</name>
<sequence>MATYIERMQREEKRWDERVVVEQGNVLEFKKVEASNGEDKDLRDKGAEWQWGSKGGGMGLGRGVT</sequence>
<feature type="compositionally biased region" description="Basic and acidic residues" evidence="1">
    <location>
        <begin position="35"/>
        <end position="47"/>
    </location>
</feature>
<reference evidence="2 3" key="1">
    <citation type="journal article" date="2019" name="Nat. Plants">
        <title>Genome sequencing of Musa balbisiana reveals subgenome evolution and function divergence in polyploid bananas.</title>
        <authorList>
            <person name="Yao X."/>
        </authorList>
    </citation>
    <scope>NUCLEOTIDE SEQUENCE [LARGE SCALE GENOMIC DNA]</scope>
    <source>
        <strain evidence="3">cv. DH-PKW</strain>
        <tissue evidence="2">Leaves</tissue>
    </source>
</reference>
<keyword evidence="3" id="KW-1185">Reference proteome</keyword>
<dbReference type="EMBL" id="PYDT01000007">
    <property type="protein sequence ID" value="THU54910.1"/>
    <property type="molecule type" value="Genomic_DNA"/>
</dbReference>
<protein>
    <submittedName>
        <fullName evidence="2">Uncharacterized protein</fullName>
    </submittedName>
</protein>
<accession>A0A4S8J0U1</accession>
<comment type="caution">
    <text evidence="2">The sequence shown here is derived from an EMBL/GenBank/DDBJ whole genome shotgun (WGS) entry which is preliminary data.</text>
</comment>